<reference evidence="1" key="1">
    <citation type="submission" date="2020-02" db="EMBL/GenBank/DDBJ databases">
        <authorList>
            <person name="Meier V. D."/>
        </authorList>
    </citation>
    <scope>NUCLEOTIDE SEQUENCE</scope>
    <source>
        <strain evidence="1">AVDCRST_MAG59</strain>
    </source>
</reference>
<evidence type="ECO:0000313" key="1">
    <source>
        <dbReference type="EMBL" id="CAA9566645.1"/>
    </source>
</evidence>
<name>A0A6J4V1X9_9BACT</name>
<protein>
    <submittedName>
        <fullName evidence="1">Uncharacterized protein</fullName>
    </submittedName>
</protein>
<sequence>FPCGRRHFCRPTCPENGCIAGLCVREVRDGMLSEAWGLPDE</sequence>
<dbReference type="EMBL" id="CADCWF010000211">
    <property type="protein sequence ID" value="CAA9566645.1"/>
    <property type="molecule type" value="Genomic_DNA"/>
</dbReference>
<gene>
    <name evidence="1" type="ORF">AVDCRST_MAG59-3088</name>
</gene>
<accession>A0A6J4V1X9</accession>
<feature type="non-terminal residue" evidence="1">
    <location>
        <position position="1"/>
    </location>
</feature>
<dbReference type="AlphaFoldDB" id="A0A6J4V1X9"/>
<organism evidence="1">
    <name type="scientific">uncultured Thermomicrobiales bacterium</name>
    <dbReference type="NCBI Taxonomy" id="1645740"/>
    <lineage>
        <taxon>Bacteria</taxon>
        <taxon>Pseudomonadati</taxon>
        <taxon>Thermomicrobiota</taxon>
        <taxon>Thermomicrobia</taxon>
        <taxon>Thermomicrobiales</taxon>
        <taxon>environmental samples</taxon>
    </lineage>
</organism>
<proteinExistence type="predicted"/>